<keyword evidence="2" id="KW-1133">Transmembrane helix</keyword>
<dbReference type="Proteomes" id="UP001428341">
    <property type="component" value="Unassembled WGS sequence"/>
</dbReference>
<evidence type="ECO:0000313" key="3">
    <source>
        <dbReference type="EMBL" id="KAK9223533.1"/>
    </source>
</evidence>
<dbReference type="PANTHER" id="PTHR36381:SF1">
    <property type="entry name" value="ETHYLENE-REGULATED TRANSCRIPT 2 (ERT2)"/>
    <property type="match status" value="1"/>
</dbReference>
<feature type="transmembrane region" description="Helical" evidence="2">
    <location>
        <begin position="159"/>
        <end position="179"/>
    </location>
</feature>
<feature type="transmembrane region" description="Helical" evidence="2">
    <location>
        <begin position="413"/>
        <end position="435"/>
    </location>
</feature>
<dbReference type="PANTHER" id="PTHR36381">
    <property type="entry name" value="ETHYLENE-REGULATED TRANSCRIPT 2 (ERT2)"/>
    <property type="match status" value="1"/>
</dbReference>
<name>A0AAP0MZB0_9ROSI</name>
<dbReference type="EMBL" id="JBCGBO010000002">
    <property type="protein sequence ID" value="KAK9223533.1"/>
    <property type="molecule type" value="Genomic_DNA"/>
</dbReference>
<evidence type="ECO:0000256" key="1">
    <source>
        <dbReference type="SAM" id="MobiDB-lite"/>
    </source>
</evidence>
<proteinExistence type="predicted"/>
<organism evidence="3 4">
    <name type="scientific">Citrus x changshan-huyou</name>
    <dbReference type="NCBI Taxonomy" id="2935761"/>
    <lineage>
        <taxon>Eukaryota</taxon>
        <taxon>Viridiplantae</taxon>
        <taxon>Streptophyta</taxon>
        <taxon>Embryophyta</taxon>
        <taxon>Tracheophyta</taxon>
        <taxon>Spermatophyta</taxon>
        <taxon>Magnoliopsida</taxon>
        <taxon>eudicotyledons</taxon>
        <taxon>Gunneridae</taxon>
        <taxon>Pentapetalae</taxon>
        <taxon>rosids</taxon>
        <taxon>malvids</taxon>
        <taxon>Sapindales</taxon>
        <taxon>Rutaceae</taxon>
        <taxon>Aurantioideae</taxon>
        <taxon>Citrus</taxon>
    </lineage>
</organism>
<keyword evidence="2" id="KW-0472">Membrane</keyword>
<dbReference type="AlphaFoldDB" id="A0AAP0MZB0"/>
<reference evidence="3 4" key="1">
    <citation type="submission" date="2024-05" db="EMBL/GenBank/DDBJ databases">
        <title>Haplotype-resolved chromosome-level genome assembly of Huyou (Citrus changshanensis).</title>
        <authorList>
            <person name="Miao C."/>
            <person name="Chen W."/>
            <person name="Wu Y."/>
            <person name="Wang L."/>
            <person name="Zhao S."/>
            <person name="Grierson D."/>
            <person name="Xu C."/>
            <person name="Chen K."/>
        </authorList>
    </citation>
    <scope>NUCLEOTIDE SEQUENCE [LARGE SCALE GENOMIC DNA]</scope>
    <source>
        <strain evidence="3">01-14</strain>
        <tissue evidence="3">Leaf</tissue>
    </source>
</reference>
<feature type="region of interest" description="Disordered" evidence="1">
    <location>
        <begin position="51"/>
        <end position="75"/>
    </location>
</feature>
<comment type="caution">
    <text evidence="3">The sequence shown here is derived from an EMBL/GenBank/DDBJ whole genome shotgun (WGS) entry which is preliminary data.</text>
</comment>
<protein>
    <submittedName>
        <fullName evidence="3">Uncharacterized protein</fullName>
    </submittedName>
</protein>
<keyword evidence="4" id="KW-1185">Reference proteome</keyword>
<sequence>MPLPWKKTKVSRISRLVADFQSPPKRGGSLVVQTGFPTSLVDLFVKNRDRLKKHSKKKSQSEPPMEISRPMNVTPPPPCYTNMKVNSSSGGQENVRTNKIKRTSVEELAVVEQCVGDDRDFGVGGADADGSKKGRVVMAVLRVFLVVVLALSSKRLAVGITKSAFLLLFLEFVGTRVLVHLRPCSKARTVFDCFVERVKLWCFCKGKKDADVSSLEEIKRFEKDSTRGSGDGGACDSSIEEIEVVDPKCVVFTPVEEIGSERKNLEVESGDRRVKILEELEKKERIVDENENKNEDKVDVSLCKKEQSRRAKLRANFKKFVPKKLCKKKDQKCKEKEMDWSRGVCSSAVEDKVPEQRNCDKLEQDVEEDSSQSLSVKEEESCQGEEFFDESQAEAKMIVDESSVETKRKGNSAYLILCLIVLAGLVGGRVLALVLTVSCFHDLISLKQFKVYNFICTICSLNAHSVCTTL</sequence>
<evidence type="ECO:0000313" key="4">
    <source>
        <dbReference type="Proteomes" id="UP001428341"/>
    </source>
</evidence>
<feature type="transmembrane region" description="Helical" evidence="2">
    <location>
        <begin position="136"/>
        <end position="153"/>
    </location>
</feature>
<evidence type="ECO:0000256" key="2">
    <source>
        <dbReference type="SAM" id="Phobius"/>
    </source>
</evidence>
<gene>
    <name evidence="3" type="ORF">WN944_011978</name>
</gene>
<accession>A0AAP0MZB0</accession>
<keyword evidence="2" id="KW-0812">Transmembrane</keyword>